<proteinExistence type="predicted"/>
<dbReference type="VEuPathDB" id="FungiDB:CC1G_08908"/>
<dbReference type="RefSeq" id="XP_001839529.2">
    <property type="nucleotide sequence ID" value="XM_001839477.2"/>
</dbReference>
<dbReference type="HOGENOM" id="CLU_472517_0_0_1"/>
<reference evidence="1 2" key="1">
    <citation type="journal article" date="2010" name="Proc. Natl. Acad. Sci. U.S.A.">
        <title>Insights into evolution of multicellular fungi from the assembled chromosomes of the mushroom Coprinopsis cinerea (Coprinus cinereus).</title>
        <authorList>
            <person name="Stajich J.E."/>
            <person name="Wilke S.K."/>
            <person name="Ahren D."/>
            <person name="Au C.H."/>
            <person name="Birren B.W."/>
            <person name="Borodovsky M."/>
            <person name="Burns C."/>
            <person name="Canback B."/>
            <person name="Casselton L.A."/>
            <person name="Cheng C.K."/>
            <person name="Deng J."/>
            <person name="Dietrich F.S."/>
            <person name="Fargo D.C."/>
            <person name="Farman M.L."/>
            <person name="Gathman A.C."/>
            <person name="Goldberg J."/>
            <person name="Guigo R."/>
            <person name="Hoegger P.J."/>
            <person name="Hooker J.B."/>
            <person name="Huggins A."/>
            <person name="James T.Y."/>
            <person name="Kamada T."/>
            <person name="Kilaru S."/>
            <person name="Kodira C."/>
            <person name="Kues U."/>
            <person name="Kupfer D."/>
            <person name="Kwan H.S."/>
            <person name="Lomsadze A."/>
            <person name="Li W."/>
            <person name="Lilly W.W."/>
            <person name="Ma L.J."/>
            <person name="Mackey A.J."/>
            <person name="Manning G."/>
            <person name="Martin F."/>
            <person name="Muraguchi H."/>
            <person name="Natvig D.O."/>
            <person name="Palmerini H."/>
            <person name="Ramesh M.A."/>
            <person name="Rehmeyer C.J."/>
            <person name="Roe B.A."/>
            <person name="Shenoy N."/>
            <person name="Stanke M."/>
            <person name="Ter-Hovhannisyan V."/>
            <person name="Tunlid A."/>
            <person name="Velagapudi R."/>
            <person name="Vision T.J."/>
            <person name="Zeng Q."/>
            <person name="Zolan M.E."/>
            <person name="Pukkila P.J."/>
        </authorList>
    </citation>
    <scope>NUCLEOTIDE SEQUENCE [LARGE SCALE GENOMIC DNA]</scope>
    <source>
        <strain evidence="2">Okayama-7 / 130 / ATCC MYA-4618 / FGSC 9003</strain>
    </source>
</reference>
<evidence type="ECO:0000313" key="1">
    <source>
        <dbReference type="EMBL" id="EAU82296.2"/>
    </source>
</evidence>
<accession>A8P8A2</accession>
<organism evidence="1 2">
    <name type="scientific">Coprinopsis cinerea (strain Okayama-7 / 130 / ATCC MYA-4618 / FGSC 9003)</name>
    <name type="common">Inky cap fungus</name>
    <name type="synonym">Hormographiella aspergillata</name>
    <dbReference type="NCBI Taxonomy" id="240176"/>
    <lineage>
        <taxon>Eukaryota</taxon>
        <taxon>Fungi</taxon>
        <taxon>Dikarya</taxon>
        <taxon>Basidiomycota</taxon>
        <taxon>Agaricomycotina</taxon>
        <taxon>Agaricomycetes</taxon>
        <taxon>Agaricomycetidae</taxon>
        <taxon>Agaricales</taxon>
        <taxon>Agaricineae</taxon>
        <taxon>Psathyrellaceae</taxon>
        <taxon>Coprinopsis</taxon>
    </lineage>
</organism>
<dbReference type="GeneID" id="6016145"/>
<dbReference type="OrthoDB" id="3202243at2759"/>
<comment type="caution">
    <text evidence="1">The sequence shown here is derived from an EMBL/GenBank/DDBJ whole genome shotgun (WGS) entry which is preliminary data.</text>
</comment>
<gene>
    <name evidence="1" type="ORF">CC1G_08908</name>
</gene>
<name>A8P8A2_COPC7</name>
<sequence>MDGTNWDQLIASAKMGSPTALQTLVLHWPSERSAEFIGVLVHHLTASRIPTVALAGDDRNRVELAIMALQGINSTFLRYERLPAHRGFIFTGLLLHITDILTWIRFVAHNAMSIYSSSSEKAKTAALVITMALMALLNSDPRLASVICDLEEEFSTILSVVTLEIPGSSSSTSEPLFITNFDHGCPTIQLLHSAFGRGKLTDGQRRKITGIPGYSDWLLKSLVMRFSLLDARFNSREAQFFERNARMILALLQNLNTDPTFFALFLKPDCLQSLATALRSLTLKAYRMGIPSPSFATATSTLWEMVILDGHPRTTLDHAILAPCTTLPTSLRPGTPWPTIKFVSGIPQNLASPGIQKWKEVRDDITYLAPSLKAAKMRRGWCDNLRSHTARLDAKGWTGRSSIVSSVERQPGIITDSWVTKSMRRFYIAAVERLFNKQWKIIQGITTPDDFMSLFIMEPHVLVIDTTRYPNEASRNRIPKYAFRPPRFKASPYFTARLEVFLDEAVSRPSPSIRFAEARFTFGNIELMVMVRLQQQFLGPGEDAEFRVTNGMIRIGSSNVDLTGLATLWNLVLAARV</sequence>
<protein>
    <submittedName>
        <fullName evidence="1">Uncharacterized protein</fullName>
    </submittedName>
</protein>
<keyword evidence="2" id="KW-1185">Reference proteome</keyword>
<dbReference type="AlphaFoldDB" id="A8P8A2"/>
<dbReference type="InParanoid" id="A8P8A2"/>
<dbReference type="Proteomes" id="UP000001861">
    <property type="component" value="Unassembled WGS sequence"/>
</dbReference>
<evidence type="ECO:0000313" key="2">
    <source>
        <dbReference type="Proteomes" id="UP000001861"/>
    </source>
</evidence>
<dbReference type="KEGG" id="cci:CC1G_08908"/>
<dbReference type="EMBL" id="AACS02000005">
    <property type="protein sequence ID" value="EAU82296.2"/>
    <property type="molecule type" value="Genomic_DNA"/>
</dbReference>